<dbReference type="InParanoid" id="A0A212QYX2"/>
<feature type="compositionally biased region" description="Pro residues" evidence="1">
    <location>
        <begin position="108"/>
        <end position="122"/>
    </location>
</feature>
<evidence type="ECO:0000256" key="1">
    <source>
        <dbReference type="SAM" id="MobiDB-lite"/>
    </source>
</evidence>
<organism evidence="3 4">
    <name type="scientific">Thermoflexus hugenholtzii JAD2</name>
    <dbReference type="NCBI Taxonomy" id="877466"/>
    <lineage>
        <taxon>Bacteria</taxon>
        <taxon>Bacillati</taxon>
        <taxon>Chloroflexota</taxon>
        <taxon>Thermoflexia</taxon>
        <taxon>Thermoflexales</taxon>
        <taxon>Thermoflexaceae</taxon>
        <taxon>Thermoflexus</taxon>
    </lineage>
</organism>
<evidence type="ECO:0000313" key="4">
    <source>
        <dbReference type="Proteomes" id="UP000197025"/>
    </source>
</evidence>
<protein>
    <submittedName>
        <fullName evidence="3">Uncharacterized protein</fullName>
    </submittedName>
</protein>
<proteinExistence type="predicted"/>
<keyword evidence="2" id="KW-0472">Membrane</keyword>
<accession>A0A212QYX2</accession>
<sequence>MQGSERIIGIGLIALGLLTLGLFYAWGRRGSPFAPAGWGWRMLPLGLSFLILSVGYGVLLYPYLISPTPASAPPAAPFHPTPVPFPSPSPSPTGIPSAPLTPTSPRASPSPVPSPSPSPSPTSSPFACDPGVMETIERANHAQEDYLLGRGTLEQLNAAWGDAAPEARRQADRLRQAAQASGATLTDVRWEIGACTVSARPGPDLLEVRTEETWTYVATLNCPPGRTARAERIVTYPGEIYRLAAREGGWRILRWAPGESSLRQDWRCP</sequence>
<feature type="transmembrane region" description="Helical" evidence="2">
    <location>
        <begin position="38"/>
        <end position="61"/>
    </location>
</feature>
<evidence type="ECO:0000313" key="3">
    <source>
        <dbReference type="EMBL" id="SNB64919.1"/>
    </source>
</evidence>
<gene>
    <name evidence="3" type="ORF">SAMN02746019_00008930</name>
</gene>
<keyword evidence="2" id="KW-0812">Transmembrane</keyword>
<name>A0A212QYX2_9CHLR</name>
<dbReference type="Proteomes" id="UP000197025">
    <property type="component" value="Unassembled WGS sequence"/>
</dbReference>
<feature type="transmembrane region" description="Helical" evidence="2">
    <location>
        <begin position="7"/>
        <end position="26"/>
    </location>
</feature>
<keyword evidence="2" id="KW-1133">Transmembrane helix</keyword>
<dbReference type="AlphaFoldDB" id="A0A212QYX2"/>
<feature type="region of interest" description="Disordered" evidence="1">
    <location>
        <begin position="83"/>
        <end position="130"/>
    </location>
</feature>
<evidence type="ECO:0000256" key="2">
    <source>
        <dbReference type="SAM" id="Phobius"/>
    </source>
</evidence>
<feature type="compositionally biased region" description="Low complexity" evidence="1">
    <location>
        <begin position="94"/>
        <end position="107"/>
    </location>
</feature>
<reference evidence="4" key="1">
    <citation type="submission" date="2017-06" db="EMBL/GenBank/DDBJ databases">
        <authorList>
            <person name="Varghese N."/>
            <person name="Submissions S."/>
        </authorList>
    </citation>
    <scope>NUCLEOTIDE SEQUENCE [LARGE SCALE GENOMIC DNA]</scope>
    <source>
        <strain evidence="4">JAD2</strain>
    </source>
</reference>
<dbReference type="EMBL" id="FYEK01000027">
    <property type="protein sequence ID" value="SNB64919.1"/>
    <property type="molecule type" value="Genomic_DNA"/>
</dbReference>
<feature type="compositionally biased region" description="Pro residues" evidence="1">
    <location>
        <begin position="83"/>
        <end position="93"/>
    </location>
</feature>
<dbReference type="RefSeq" id="WP_088571141.1">
    <property type="nucleotide sequence ID" value="NZ_FYEK01000027.1"/>
</dbReference>
<keyword evidence="4" id="KW-1185">Reference proteome</keyword>